<keyword evidence="2" id="KW-1185">Reference proteome</keyword>
<comment type="caution">
    <text evidence="1">The sequence shown here is derived from an EMBL/GenBank/DDBJ whole genome shotgun (WGS) entry which is preliminary data.</text>
</comment>
<dbReference type="Proteomes" id="UP000463051">
    <property type="component" value="Unassembled WGS sequence"/>
</dbReference>
<reference evidence="1 2" key="1">
    <citation type="submission" date="2019-11" db="EMBL/GenBank/DDBJ databases">
        <title>Paenibacillus monticola sp. nov., a novel PGPR strain isolated from mountain sample in China.</title>
        <authorList>
            <person name="Zhao Q."/>
            <person name="Li H.-P."/>
            <person name="Zhang J.-L."/>
        </authorList>
    </citation>
    <scope>NUCLEOTIDE SEQUENCE [LARGE SCALE GENOMIC DNA]</scope>
    <source>
        <strain evidence="1 2">LC-T2</strain>
    </source>
</reference>
<accession>A0A7X2HAL5</accession>
<proteinExistence type="predicted"/>
<protein>
    <submittedName>
        <fullName evidence="1">Uncharacterized protein</fullName>
    </submittedName>
</protein>
<organism evidence="1 2">
    <name type="scientific">Paenibacillus monticola</name>
    <dbReference type="NCBI Taxonomy" id="2666075"/>
    <lineage>
        <taxon>Bacteria</taxon>
        <taxon>Bacillati</taxon>
        <taxon>Bacillota</taxon>
        <taxon>Bacilli</taxon>
        <taxon>Bacillales</taxon>
        <taxon>Paenibacillaceae</taxon>
        <taxon>Paenibacillus</taxon>
    </lineage>
</organism>
<dbReference type="RefSeq" id="WP_154121956.1">
    <property type="nucleotide sequence ID" value="NZ_WJXB01000014.1"/>
</dbReference>
<gene>
    <name evidence="1" type="ORF">GJB61_26145</name>
</gene>
<name>A0A7X2HAL5_9BACL</name>
<dbReference type="AlphaFoldDB" id="A0A7X2HAL5"/>
<evidence type="ECO:0000313" key="1">
    <source>
        <dbReference type="EMBL" id="MRN56446.1"/>
    </source>
</evidence>
<evidence type="ECO:0000313" key="2">
    <source>
        <dbReference type="Proteomes" id="UP000463051"/>
    </source>
</evidence>
<dbReference type="EMBL" id="WJXB01000014">
    <property type="protein sequence ID" value="MRN56446.1"/>
    <property type="molecule type" value="Genomic_DNA"/>
</dbReference>
<sequence length="160" mass="18687">MKNIKEISAFYYLCLITGYYSKQDIIEWADRCIAEFQFPYELIELSLSKGRSLNYIASILKSIYAKDVLNEPLYKLLGLLVQNLEDDQITNDDFFTYLNRILSEGSVFTINEELHHAIDRLDDGYYLATEGIYGDLDTLKDKAIEDLKKYKEYISIFEEA</sequence>